<evidence type="ECO:0000313" key="3">
    <source>
        <dbReference type="EMBL" id="VVE72167.1"/>
    </source>
</evidence>
<accession>A0A5E5AGG3</accession>
<organism evidence="3 4">
    <name type="scientific">Pandoraea captiosa</name>
    <dbReference type="NCBI Taxonomy" id="2508302"/>
    <lineage>
        <taxon>Bacteria</taxon>
        <taxon>Pseudomonadati</taxon>
        <taxon>Pseudomonadota</taxon>
        <taxon>Betaproteobacteria</taxon>
        <taxon>Burkholderiales</taxon>
        <taxon>Burkholderiaceae</taxon>
        <taxon>Pandoraea</taxon>
    </lineage>
</organism>
<dbReference type="NCBIfam" id="TIGR01845">
    <property type="entry name" value="outer_NodT"/>
    <property type="match status" value="1"/>
</dbReference>
<keyword evidence="2" id="KW-1134">Transmembrane beta strand</keyword>
<dbReference type="Proteomes" id="UP000414136">
    <property type="component" value="Unassembled WGS sequence"/>
</dbReference>
<dbReference type="InterPro" id="IPR010131">
    <property type="entry name" value="MdtP/NodT-like"/>
</dbReference>
<dbReference type="EMBL" id="CABPSQ010000009">
    <property type="protein sequence ID" value="VVE72167.1"/>
    <property type="molecule type" value="Genomic_DNA"/>
</dbReference>
<dbReference type="PANTHER" id="PTHR30203">
    <property type="entry name" value="OUTER MEMBRANE CATION EFFLUX PROTEIN"/>
    <property type="match status" value="1"/>
</dbReference>
<dbReference type="GO" id="GO:0005886">
    <property type="term" value="C:plasma membrane"/>
    <property type="evidence" value="ECO:0007669"/>
    <property type="project" value="UniProtKB-SubCell"/>
</dbReference>
<protein>
    <submittedName>
        <fullName evidence="3">RND transporter</fullName>
    </submittedName>
</protein>
<evidence type="ECO:0000256" key="2">
    <source>
        <dbReference type="RuleBase" id="RU362097"/>
    </source>
</evidence>
<keyword evidence="2" id="KW-0449">Lipoprotein</keyword>
<dbReference type="Pfam" id="PF02321">
    <property type="entry name" value="OEP"/>
    <property type="match status" value="2"/>
</dbReference>
<reference evidence="3 4" key="1">
    <citation type="submission" date="2019-08" db="EMBL/GenBank/DDBJ databases">
        <authorList>
            <person name="Peeters C."/>
        </authorList>
    </citation>
    <scope>NUCLEOTIDE SEQUENCE [LARGE SCALE GENOMIC DNA]</scope>
    <source>
        <strain evidence="3 4">LMG 31118</strain>
    </source>
</reference>
<keyword evidence="2" id="KW-0564">Palmitate</keyword>
<dbReference type="Gene3D" id="2.20.200.10">
    <property type="entry name" value="Outer membrane efflux proteins (OEP)"/>
    <property type="match status" value="1"/>
</dbReference>
<gene>
    <name evidence="3" type="ORF">PCA31118_04104</name>
</gene>
<proteinExistence type="inferred from homology"/>
<dbReference type="SUPFAM" id="SSF56954">
    <property type="entry name" value="Outer membrane efflux proteins (OEP)"/>
    <property type="match status" value="1"/>
</dbReference>
<dbReference type="GO" id="GO:0015562">
    <property type="term" value="F:efflux transmembrane transporter activity"/>
    <property type="evidence" value="ECO:0007669"/>
    <property type="project" value="InterPro"/>
</dbReference>
<evidence type="ECO:0000313" key="4">
    <source>
        <dbReference type="Proteomes" id="UP000414136"/>
    </source>
</evidence>
<sequence>MVDVFRHAMRKRGSDARLSSPSSDVSDVTDVTDVTDVSDVTDSCVASVSSACSASSEIFVPAVGPMCAMSRNLDRQVPRPRSQAATAASKARGIAMSSRMRRSATYLAASAVLWLAGCALGPDYVRPDVDTPAAFKETGDWKLAEPSDALAKGDWWAIYQDPVLSGLMNQVDINNQNVKVAEANYRQALAVASQARAAFFPTIGADAGVTRSSSRVSNTAISGAGVGGISNSYSLSGTASWELDIWGSVRRSVEAGNASAEASAADLANARLSAQALLAQNYFDLRVTDEQKALLDRTVAAYEQTLRLTQNQYAVGVAQRSDVIQAQTQLQQAQAAALDIEVTRAQLEHAIALLVGKAPAAFSLTPSPLRAALPPVPVSLPSQLLERRPDIASAERSVVAANAKIGVAKAAFFPTLSLSATGGFQSNSFADWLTLPSRFWSVGPALAATLFDGGLRRAQTDAAIAAYDAQVATYRQTVLAAFQAVEDNLAALNYLGREAAVQNQAVQSSREAAQLILNQYKAGTVGFQNVLTAQATAYTTERTALTILGRQFTANVLLVTALGGGWHGLPPEGASAGGGTSSSAGGGASVVPEAAKASAAAAQE</sequence>
<keyword evidence="2" id="KW-0812">Transmembrane</keyword>
<name>A0A5E5AGG3_9BURK</name>
<keyword evidence="2" id="KW-0472">Membrane</keyword>
<comment type="similarity">
    <text evidence="1 2">Belongs to the outer membrane factor (OMF) (TC 1.B.17) family.</text>
</comment>
<dbReference type="InterPro" id="IPR003423">
    <property type="entry name" value="OMP_efflux"/>
</dbReference>
<dbReference type="PANTHER" id="PTHR30203:SF33">
    <property type="entry name" value="BLR4455 PROTEIN"/>
    <property type="match status" value="1"/>
</dbReference>
<dbReference type="AlphaFoldDB" id="A0A5E5AGG3"/>
<evidence type="ECO:0000256" key="1">
    <source>
        <dbReference type="ARBA" id="ARBA00007613"/>
    </source>
</evidence>
<dbReference type="Gene3D" id="1.20.1600.10">
    <property type="entry name" value="Outer membrane efflux proteins (OEP)"/>
    <property type="match status" value="1"/>
</dbReference>
<comment type="subcellular location">
    <subcellularLocation>
        <location evidence="2">Cell membrane</location>
        <topology evidence="2">Lipid-anchor</topology>
    </subcellularLocation>
</comment>
<keyword evidence="4" id="KW-1185">Reference proteome</keyword>